<dbReference type="GO" id="GO:0018786">
    <property type="term" value="F:haloalkane dehalogenase activity"/>
    <property type="evidence" value="ECO:0007669"/>
    <property type="project" value="UniProtKB-EC"/>
</dbReference>
<dbReference type="Proteomes" id="UP000037660">
    <property type="component" value="Unassembled WGS sequence"/>
</dbReference>
<sequence>MPPIAHVRTPDARFDGLPGYPWAPRYTDALPALAGLRLHYLDEGPRDAAVTWLCLHGNPAWSYLYRRMVPAFLAAGHRVVAPDLPGFGRSDKPLDVAQHRFGWHRQVLLQFVEHLDLQRVNLAVQDWGGLLGLTLPHEAPGRYRALLVMNTVLATAREPLPSGFLQWRTMCRDRPDFSIARLFARGNPHLSDAECAAYDAPFPGPAYRAATRAFPEMVPEHEGAEGVAESRRAEAFWRDEWAGLSMMAIGAQDPVFTPARMEPLRAGIRRCPPPLLLADGGHFVQEHGEEIAQHALQRLGQWTA</sequence>
<dbReference type="Pfam" id="PF00561">
    <property type="entry name" value="Abhydrolase_1"/>
    <property type="match status" value="1"/>
</dbReference>
<evidence type="ECO:0000256" key="1">
    <source>
        <dbReference type="ARBA" id="ARBA00022801"/>
    </source>
</evidence>
<dbReference type="InterPro" id="IPR000073">
    <property type="entry name" value="AB_hydrolase_1"/>
</dbReference>
<gene>
    <name evidence="3" type="ORF">ISF6_1723</name>
</gene>
<dbReference type="PANTHER" id="PTHR42977:SF3">
    <property type="entry name" value="AB HYDROLASE-1 DOMAIN-CONTAINING PROTEIN"/>
    <property type="match status" value="1"/>
</dbReference>
<dbReference type="AlphaFoldDB" id="A0A0K8NZT0"/>
<keyword evidence="4" id="KW-1185">Reference proteome</keyword>
<evidence type="ECO:0000313" key="4">
    <source>
        <dbReference type="Proteomes" id="UP000037660"/>
    </source>
</evidence>
<evidence type="ECO:0000259" key="2">
    <source>
        <dbReference type="Pfam" id="PF00561"/>
    </source>
</evidence>
<keyword evidence="1 3" id="KW-0378">Hydrolase</keyword>
<dbReference type="InterPro" id="IPR000639">
    <property type="entry name" value="Epox_hydrolase-like"/>
</dbReference>
<protein>
    <submittedName>
        <fullName evidence="3">Haloalkane dehalogenase</fullName>
        <ecNumber evidence="3">3.8.1.5</ecNumber>
    </submittedName>
</protein>
<dbReference type="InterPro" id="IPR029058">
    <property type="entry name" value="AB_hydrolase_fold"/>
</dbReference>
<feature type="domain" description="AB hydrolase-1" evidence="2">
    <location>
        <begin position="53"/>
        <end position="286"/>
    </location>
</feature>
<comment type="caution">
    <text evidence="3">The sequence shown here is derived from an EMBL/GenBank/DDBJ whole genome shotgun (WGS) entry which is preliminary data.</text>
</comment>
<reference evidence="4" key="1">
    <citation type="submission" date="2015-07" db="EMBL/GenBank/DDBJ databases">
        <title>Discovery of a poly(ethylene terephthalate assimilation.</title>
        <authorList>
            <person name="Yoshida S."/>
            <person name="Hiraga K."/>
            <person name="Takehana T."/>
            <person name="Taniguchi I."/>
            <person name="Yamaji H."/>
            <person name="Maeda Y."/>
            <person name="Toyohara K."/>
            <person name="Miyamoto K."/>
            <person name="Kimura Y."/>
            <person name="Oda K."/>
        </authorList>
    </citation>
    <scope>NUCLEOTIDE SEQUENCE [LARGE SCALE GENOMIC DNA]</scope>
    <source>
        <strain evidence="4">NBRC 110686 / TISTR 2288 / 201-F6</strain>
    </source>
</reference>
<dbReference type="SUPFAM" id="SSF53474">
    <property type="entry name" value="alpha/beta-Hydrolases"/>
    <property type="match status" value="1"/>
</dbReference>
<dbReference type="PRINTS" id="PR00111">
    <property type="entry name" value="ABHYDROLASE"/>
</dbReference>
<dbReference type="PANTHER" id="PTHR42977">
    <property type="entry name" value="HYDROLASE-RELATED"/>
    <property type="match status" value="1"/>
</dbReference>
<accession>A0A0K8NZT0</accession>
<dbReference type="EMBL" id="BBYR01000030">
    <property type="protein sequence ID" value="GAP35883.1"/>
    <property type="molecule type" value="Genomic_DNA"/>
</dbReference>
<evidence type="ECO:0000313" key="3">
    <source>
        <dbReference type="EMBL" id="GAP35883.1"/>
    </source>
</evidence>
<proteinExistence type="predicted"/>
<reference evidence="3 4" key="2">
    <citation type="journal article" date="2016" name="Science">
        <title>A bacterium that degrades and assimilates poly(ethylene terephthalate).</title>
        <authorList>
            <person name="Yoshida S."/>
            <person name="Hiraga K."/>
            <person name="Takehana T."/>
            <person name="Taniguchi I."/>
            <person name="Yamaji H."/>
            <person name="Maeda Y."/>
            <person name="Toyohara K."/>
            <person name="Miyamoto K."/>
            <person name="Kimura Y."/>
            <person name="Oda K."/>
        </authorList>
    </citation>
    <scope>NUCLEOTIDE SEQUENCE [LARGE SCALE GENOMIC DNA]</scope>
    <source>
        <strain evidence="4">NBRC 110686 / TISTR 2288 / 201-F6</strain>
    </source>
</reference>
<dbReference type="PRINTS" id="PR00412">
    <property type="entry name" value="EPOXHYDRLASE"/>
</dbReference>
<name>A0A0K8NZT0_PISS1</name>
<dbReference type="Gene3D" id="3.40.50.1820">
    <property type="entry name" value="alpha/beta hydrolase"/>
    <property type="match status" value="1"/>
</dbReference>
<dbReference type="NCBIfam" id="NF002043">
    <property type="entry name" value="PRK00870.1"/>
    <property type="match status" value="1"/>
</dbReference>
<dbReference type="InterPro" id="IPR051340">
    <property type="entry name" value="Haloalkane_dehalogenase"/>
</dbReference>
<dbReference type="EC" id="3.8.1.5" evidence="3"/>
<organism evidence="3 4">
    <name type="scientific">Piscinibacter sakaiensis</name>
    <name type="common">Ideonella sakaiensis</name>
    <dbReference type="NCBI Taxonomy" id="1547922"/>
    <lineage>
        <taxon>Bacteria</taxon>
        <taxon>Pseudomonadati</taxon>
        <taxon>Pseudomonadota</taxon>
        <taxon>Betaproteobacteria</taxon>
        <taxon>Burkholderiales</taxon>
        <taxon>Sphaerotilaceae</taxon>
        <taxon>Piscinibacter</taxon>
    </lineage>
</organism>
<dbReference type="STRING" id="1547922.ISF6_1723"/>
<dbReference type="OrthoDB" id="9802676at2"/>
<dbReference type="GO" id="GO:0004301">
    <property type="term" value="F:epoxide hydrolase activity"/>
    <property type="evidence" value="ECO:0007669"/>
    <property type="project" value="TreeGrafter"/>
</dbReference>